<dbReference type="AlphaFoldDB" id="A0A521BVZ5"/>
<dbReference type="Pfam" id="PF04542">
    <property type="entry name" value="Sigma70_r2"/>
    <property type="match status" value="1"/>
</dbReference>
<reference evidence="6 7" key="1">
    <citation type="submission" date="2017-05" db="EMBL/GenBank/DDBJ databases">
        <authorList>
            <person name="Varghese N."/>
            <person name="Submissions S."/>
        </authorList>
    </citation>
    <scope>NUCLEOTIDE SEQUENCE [LARGE SCALE GENOMIC DNA]</scope>
    <source>
        <strain evidence="6 7">DSM 45474</strain>
    </source>
</reference>
<dbReference type="InterPro" id="IPR007627">
    <property type="entry name" value="RNA_pol_sigma70_r2"/>
</dbReference>
<evidence type="ECO:0000313" key="7">
    <source>
        <dbReference type="Proteomes" id="UP000315636"/>
    </source>
</evidence>
<dbReference type="GO" id="GO:0003677">
    <property type="term" value="F:DNA binding"/>
    <property type="evidence" value="ECO:0007669"/>
    <property type="project" value="InterPro"/>
</dbReference>
<dbReference type="Gene3D" id="1.10.1740.10">
    <property type="match status" value="1"/>
</dbReference>
<dbReference type="InterPro" id="IPR014284">
    <property type="entry name" value="RNA_pol_sigma-70_dom"/>
</dbReference>
<dbReference type="InterPro" id="IPR036388">
    <property type="entry name" value="WH-like_DNA-bd_sf"/>
</dbReference>
<dbReference type="GO" id="GO:0016987">
    <property type="term" value="F:sigma factor activity"/>
    <property type="evidence" value="ECO:0007669"/>
    <property type="project" value="UniProtKB-KW"/>
</dbReference>
<evidence type="ECO:0000313" key="6">
    <source>
        <dbReference type="EMBL" id="SMO50781.1"/>
    </source>
</evidence>
<sequence>MVQGEWVQLAQKGDREALVHLLRELEGPVYRTACYMMGNQHDAMDVAQEALLRIYRNLPGFRYEARVETWAQRIAVRTAIDYLRKRKRTVPLKEEVDADRCRLGNSVERTGISFDVQEAIHRLPEPQRTAVILRYLHDFTYEEIAETMEIPLNTVKSHLFRARKKLQSWLADYQEGGVLP</sequence>
<evidence type="ECO:0000256" key="3">
    <source>
        <dbReference type="ARBA" id="ARBA00023082"/>
    </source>
</evidence>
<dbReference type="GO" id="GO:0006352">
    <property type="term" value="P:DNA-templated transcription initiation"/>
    <property type="evidence" value="ECO:0007669"/>
    <property type="project" value="InterPro"/>
</dbReference>
<keyword evidence="2" id="KW-0805">Transcription regulation</keyword>
<dbReference type="PANTHER" id="PTHR43133:SF51">
    <property type="entry name" value="RNA POLYMERASE SIGMA FACTOR"/>
    <property type="match status" value="1"/>
</dbReference>
<evidence type="ECO:0000256" key="4">
    <source>
        <dbReference type="ARBA" id="ARBA00023163"/>
    </source>
</evidence>
<proteinExistence type="inferred from homology"/>
<dbReference type="EMBL" id="FXTI01000002">
    <property type="protein sequence ID" value="SMO50781.1"/>
    <property type="molecule type" value="Genomic_DNA"/>
</dbReference>
<protein>
    <submittedName>
        <fullName evidence="6">RNA polymerase sigma-70 factor, ECF subfamily</fullName>
    </submittedName>
</protein>
<dbReference type="OrthoDB" id="9785675at2"/>
<evidence type="ECO:0000256" key="1">
    <source>
        <dbReference type="ARBA" id="ARBA00010641"/>
    </source>
</evidence>
<feature type="domain" description="HTH luxR-type" evidence="5">
    <location>
        <begin position="138"/>
        <end position="165"/>
    </location>
</feature>
<keyword evidence="7" id="KW-1185">Reference proteome</keyword>
<dbReference type="InterPro" id="IPR000792">
    <property type="entry name" value="Tscrpt_reg_LuxR_C"/>
</dbReference>
<evidence type="ECO:0000256" key="2">
    <source>
        <dbReference type="ARBA" id="ARBA00023015"/>
    </source>
</evidence>
<dbReference type="PROSITE" id="PS00622">
    <property type="entry name" value="HTH_LUXR_1"/>
    <property type="match status" value="1"/>
</dbReference>
<dbReference type="Gene3D" id="1.10.10.10">
    <property type="entry name" value="Winged helix-like DNA-binding domain superfamily/Winged helix DNA-binding domain"/>
    <property type="match status" value="1"/>
</dbReference>
<evidence type="ECO:0000259" key="5">
    <source>
        <dbReference type="PROSITE" id="PS00622"/>
    </source>
</evidence>
<dbReference type="NCBIfam" id="TIGR02937">
    <property type="entry name" value="sigma70-ECF"/>
    <property type="match status" value="1"/>
</dbReference>
<name>A0A521BVZ5_9BACL</name>
<gene>
    <name evidence="6" type="ORF">SAMN06264849_102428</name>
</gene>
<dbReference type="CDD" id="cd06171">
    <property type="entry name" value="Sigma70_r4"/>
    <property type="match status" value="1"/>
</dbReference>
<dbReference type="InterPro" id="IPR013325">
    <property type="entry name" value="RNA_pol_sigma_r2"/>
</dbReference>
<organism evidence="6 7">
    <name type="scientific">Melghirimyces algeriensis</name>
    <dbReference type="NCBI Taxonomy" id="910412"/>
    <lineage>
        <taxon>Bacteria</taxon>
        <taxon>Bacillati</taxon>
        <taxon>Bacillota</taxon>
        <taxon>Bacilli</taxon>
        <taxon>Bacillales</taxon>
        <taxon>Thermoactinomycetaceae</taxon>
        <taxon>Melghirimyces</taxon>
    </lineage>
</organism>
<dbReference type="RefSeq" id="WP_142504703.1">
    <property type="nucleotide sequence ID" value="NZ_FXTI01000002.1"/>
</dbReference>
<dbReference type="SUPFAM" id="SSF88659">
    <property type="entry name" value="Sigma3 and sigma4 domains of RNA polymerase sigma factors"/>
    <property type="match status" value="1"/>
</dbReference>
<dbReference type="SUPFAM" id="SSF88946">
    <property type="entry name" value="Sigma2 domain of RNA polymerase sigma factors"/>
    <property type="match status" value="1"/>
</dbReference>
<dbReference type="InterPro" id="IPR039425">
    <property type="entry name" value="RNA_pol_sigma-70-like"/>
</dbReference>
<dbReference type="InterPro" id="IPR013324">
    <property type="entry name" value="RNA_pol_sigma_r3/r4-like"/>
</dbReference>
<dbReference type="PANTHER" id="PTHR43133">
    <property type="entry name" value="RNA POLYMERASE ECF-TYPE SIGMA FACTO"/>
    <property type="match status" value="1"/>
</dbReference>
<dbReference type="Proteomes" id="UP000315636">
    <property type="component" value="Unassembled WGS sequence"/>
</dbReference>
<keyword evidence="4" id="KW-0804">Transcription</keyword>
<accession>A0A521BVZ5</accession>
<keyword evidence="3" id="KW-0731">Sigma factor</keyword>
<comment type="similarity">
    <text evidence="1">Belongs to the sigma-70 factor family. ECF subfamily.</text>
</comment>
<dbReference type="Pfam" id="PF08281">
    <property type="entry name" value="Sigma70_r4_2"/>
    <property type="match status" value="1"/>
</dbReference>
<dbReference type="InterPro" id="IPR013249">
    <property type="entry name" value="RNA_pol_sigma70_r4_t2"/>
</dbReference>